<dbReference type="GeneID" id="27335949"/>
<reference evidence="8 9" key="1">
    <citation type="submission" date="2015-01" db="EMBL/GenBank/DDBJ databases">
        <title>The Genome Sequence of Exophiala spinifera CBS89968.</title>
        <authorList>
            <consortium name="The Broad Institute Genomics Platform"/>
            <person name="Cuomo C."/>
            <person name="de Hoog S."/>
            <person name="Gorbushina A."/>
            <person name="Stielow B."/>
            <person name="Teixiera M."/>
            <person name="Abouelleil A."/>
            <person name="Chapman S.B."/>
            <person name="Priest M."/>
            <person name="Young S.K."/>
            <person name="Wortman J."/>
            <person name="Nusbaum C."/>
            <person name="Birren B."/>
        </authorList>
    </citation>
    <scope>NUCLEOTIDE SEQUENCE [LARGE SCALE GENOMIC DNA]</scope>
    <source>
        <strain evidence="8 9">CBS 89968</strain>
    </source>
</reference>
<keyword evidence="4" id="KW-0547">Nucleotide-binding</keyword>
<organism evidence="8 9">
    <name type="scientific">Exophiala spinifera</name>
    <dbReference type="NCBI Taxonomy" id="91928"/>
    <lineage>
        <taxon>Eukaryota</taxon>
        <taxon>Fungi</taxon>
        <taxon>Dikarya</taxon>
        <taxon>Ascomycota</taxon>
        <taxon>Pezizomycotina</taxon>
        <taxon>Eurotiomycetes</taxon>
        <taxon>Chaetothyriomycetidae</taxon>
        <taxon>Chaetothyriales</taxon>
        <taxon>Herpotrichiellaceae</taxon>
        <taxon>Exophiala</taxon>
    </lineage>
</organism>
<keyword evidence="5" id="KW-0067">ATP-binding</keyword>
<gene>
    <name evidence="8" type="ORF">PV08_08866</name>
</gene>
<sequence>MAKLEKLLRIPLSTKKISQLTGRPSPVTLEEFLPCLGGLRTNDISGHGTQKPSFVGIHYSPSFNNSVLPLTFAGVCVSGGPDSMALAWLLRQISMFDKHLPIEPVAFIVDHRAREGSREEAEFVAGELDKLGIANLILTMTWPGIARPSQLSDFENRARESRYRLIAKAAIERNIRHLFVGHHQDDQVETVLMRLLRNAPSNFLGLQGMAATTAIPCCESVRGAHEWPGYESFPEWIRRRDAPTYKRQVEAEADLRIASSANFEKLVTMPRSEGLLIHRPLLIFPKSRLVEVCDVHKINYVRDKTNNDPTLTMRNSLRYLRSTHVLPRALQAESILGLAQWAQNKTQALVKRGTNLLNTLQDLTFDLRSGVLTVRVPKDFVLACKSDPDAAANALARLTSVVSFQPRDSVPSVISWQNIQDFRQQNLSPRSQCLTIQRAFLRKLTDRTRGEEGSVVWRLSRPPMRAAEVERATMKFTPREEHETASAVQQGNPGVASNQGIWSAWLFWDHRYWIRIRAKDADTLDQIEVRPFQNADESYLRHNHEGERDVLQKMFAKVAPGKLRYTLPVLTWQGNVCVFPTLNFLVQKKHPSSVSLPVQHPALEWEICYKSIDEYFLTERKISIDWRSVET</sequence>
<accession>A0A0D2B4P8</accession>
<dbReference type="CDD" id="cd01992">
    <property type="entry name" value="TilS_N"/>
    <property type="match status" value="1"/>
</dbReference>
<dbReference type="GO" id="GO:0008033">
    <property type="term" value="P:tRNA processing"/>
    <property type="evidence" value="ECO:0007669"/>
    <property type="project" value="UniProtKB-KW"/>
</dbReference>
<evidence type="ECO:0000256" key="5">
    <source>
        <dbReference type="ARBA" id="ARBA00022840"/>
    </source>
</evidence>
<dbReference type="Pfam" id="PF01171">
    <property type="entry name" value="ATP_bind_3"/>
    <property type="match status" value="2"/>
</dbReference>
<dbReference type="PANTHER" id="PTHR43033:SF1">
    <property type="entry name" value="TRNA(ILE)-LYSIDINE SYNTHASE-RELATED"/>
    <property type="match status" value="1"/>
</dbReference>
<dbReference type="NCBIfam" id="TIGR02432">
    <property type="entry name" value="lysidine_TilS_N"/>
    <property type="match status" value="1"/>
</dbReference>
<dbReference type="InterPro" id="IPR014729">
    <property type="entry name" value="Rossmann-like_a/b/a_fold"/>
</dbReference>
<dbReference type="OrthoDB" id="434144at2759"/>
<feature type="domain" description="tRNA(Ile)-lysidine/2-thiocytidine synthase N-terminal" evidence="7">
    <location>
        <begin position="75"/>
        <end position="217"/>
    </location>
</feature>
<dbReference type="Gene3D" id="3.40.50.620">
    <property type="entry name" value="HUPs"/>
    <property type="match status" value="1"/>
</dbReference>
<dbReference type="EC" id="6.3.4.19" evidence="1"/>
<keyword evidence="9" id="KW-1185">Reference proteome</keyword>
<evidence type="ECO:0000256" key="2">
    <source>
        <dbReference type="ARBA" id="ARBA00022598"/>
    </source>
</evidence>
<name>A0A0D2B4P8_9EURO</name>
<dbReference type="InterPro" id="IPR012094">
    <property type="entry name" value="tRNA_Ile_lys_synt"/>
</dbReference>
<dbReference type="GO" id="GO:0005524">
    <property type="term" value="F:ATP binding"/>
    <property type="evidence" value="ECO:0007669"/>
    <property type="project" value="UniProtKB-KW"/>
</dbReference>
<dbReference type="AlphaFoldDB" id="A0A0D2B4P8"/>
<keyword evidence="3" id="KW-0819">tRNA processing</keyword>
<evidence type="ECO:0000313" key="9">
    <source>
        <dbReference type="Proteomes" id="UP000053328"/>
    </source>
</evidence>
<dbReference type="HAMAP" id="MF_01161">
    <property type="entry name" value="tRNA_Ile_lys_synt"/>
    <property type="match status" value="1"/>
</dbReference>
<dbReference type="SUPFAM" id="SSF52402">
    <property type="entry name" value="Adenine nucleotide alpha hydrolases-like"/>
    <property type="match status" value="1"/>
</dbReference>
<evidence type="ECO:0000313" key="8">
    <source>
        <dbReference type="EMBL" id="KIW13675.1"/>
    </source>
</evidence>
<proteinExistence type="inferred from homology"/>
<dbReference type="InterPro" id="IPR012795">
    <property type="entry name" value="tRNA_Ile_lys_synt_N"/>
</dbReference>
<dbReference type="Proteomes" id="UP000053328">
    <property type="component" value="Unassembled WGS sequence"/>
</dbReference>
<evidence type="ECO:0000256" key="4">
    <source>
        <dbReference type="ARBA" id="ARBA00022741"/>
    </source>
</evidence>
<dbReference type="RefSeq" id="XP_016233891.1">
    <property type="nucleotide sequence ID" value="XM_016383188.1"/>
</dbReference>
<evidence type="ECO:0000256" key="6">
    <source>
        <dbReference type="ARBA" id="ARBA00048539"/>
    </source>
</evidence>
<dbReference type="GO" id="GO:0032267">
    <property type="term" value="F:tRNA(Ile)-lysidine synthase activity"/>
    <property type="evidence" value="ECO:0007669"/>
    <property type="project" value="UniProtKB-EC"/>
</dbReference>
<evidence type="ECO:0000256" key="3">
    <source>
        <dbReference type="ARBA" id="ARBA00022694"/>
    </source>
</evidence>
<dbReference type="VEuPathDB" id="FungiDB:PV08_08866"/>
<evidence type="ECO:0000256" key="1">
    <source>
        <dbReference type="ARBA" id="ARBA00013267"/>
    </source>
</evidence>
<dbReference type="InterPro" id="IPR011063">
    <property type="entry name" value="TilS/TtcA_N"/>
</dbReference>
<dbReference type="STRING" id="91928.A0A0D2B4P8"/>
<evidence type="ECO:0000259" key="7">
    <source>
        <dbReference type="Pfam" id="PF01171"/>
    </source>
</evidence>
<keyword evidence="2" id="KW-0436">Ligase</keyword>
<dbReference type="EMBL" id="KN847497">
    <property type="protein sequence ID" value="KIW13675.1"/>
    <property type="molecule type" value="Genomic_DNA"/>
</dbReference>
<feature type="domain" description="tRNA(Ile)-lysidine/2-thiocytidine synthase N-terminal" evidence="7">
    <location>
        <begin position="258"/>
        <end position="318"/>
    </location>
</feature>
<comment type="catalytic activity">
    <reaction evidence="6">
        <text>cytidine(34) in tRNA(Ile2) + L-lysine + ATP = lysidine(34) in tRNA(Ile2) + AMP + diphosphate + H(+)</text>
        <dbReference type="Rhea" id="RHEA:43744"/>
        <dbReference type="Rhea" id="RHEA-COMP:10625"/>
        <dbReference type="Rhea" id="RHEA-COMP:10670"/>
        <dbReference type="ChEBI" id="CHEBI:15378"/>
        <dbReference type="ChEBI" id="CHEBI:30616"/>
        <dbReference type="ChEBI" id="CHEBI:32551"/>
        <dbReference type="ChEBI" id="CHEBI:33019"/>
        <dbReference type="ChEBI" id="CHEBI:82748"/>
        <dbReference type="ChEBI" id="CHEBI:83665"/>
        <dbReference type="ChEBI" id="CHEBI:456215"/>
        <dbReference type="EC" id="6.3.4.19"/>
    </reaction>
</comment>
<protein>
    <recommendedName>
        <fullName evidence="1">tRNA(Ile)-lysidine synthetase</fullName>
        <ecNumber evidence="1">6.3.4.19</ecNumber>
    </recommendedName>
</protein>
<dbReference type="PANTHER" id="PTHR43033">
    <property type="entry name" value="TRNA(ILE)-LYSIDINE SYNTHASE-RELATED"/>
    <property type="match status" value="1"/>
</dbReference>
<dbReference type="HOGENOM" id="CLU_015599_1_0_1"/>